<evidence type="ECO:0000313" key="4">
    <source>
        <dbReference type="Proteomes" id="UP000266723"/>
    </source>
</evidence>
<protein>
    <submittedName>
        <fullName evidence="3">Uncharacterized protein</fullName>
    </submittedName>
</protein>
<accession>A0ABQ7EM50</accession>
<reference evidence="3 4" key="1">
    <citation type="journal article" date="2020" name="BMC Genomics">
        <title>Intraspecific diversification of the crop wild relative Brassica cretica Lam. using demographic model selection.</title>
        <authorList>
            <person name="Kioukis A."/>
            <person name="Michalopoulou V.A."/>
            <person name="Briers L."/>
            <person name="Pirintsos S."/>
            <person name="Studholme D.J."/>
            <person name="Pavlidis P."/>
            <person name="Sarris P.F."/>
        </authorList>
    </citation>
    <scope>NUCLEOTIDE SEQUENCE [LARGE SCALE GENOMIC DNA]</scope>
    <source>
        <strain evidence="4">cv. PFS-1207/04</strain>
    </source>
</reference>
<organism evidence="3 4">
    <name type="scientific">Brassica cretica</name>
    <name type="common">Mustard</name>
    <dbReference type="NCBI Taxonomy" id="69181"/>
    <lineage>
        <taxon>Eukaryota</taxon>
        <taxon>Viridiplantae</taxon>
        <taxon>Streptophyta</taxon>
        <taxon>Embryophyta</taxon>
        <taxon>Tracheophyta</taxon>
        <taxon>Spermatophyta</taxon>
        <taxon>Magnoliopsida</taxon>
        <taxon>eudicotyledons</taxon>
        <taxon>Gunneridae</taxon>
        <taxon>Pentapetalae</taxon>
        <taxon>rosids</taxon>
        <taxon>malvids</taxon>
        <taxon>Brassicales</taxon>
        <taxon>Brassicaceae</taxon>
        <taxon>Brassiceae</taxon>
        <taxon>Brassica</taxon>
    </lineage>
</organism>
<evidence type="ECO:0000256" key="2">
    <source>
        <dbReference type="SAM" id="MobiDB-lite"/>
    </source>
</evidence>
<evidence type="ECO:0000256" key="1">
    <source>
        <dbReference type="SAM" id="Coils"/>
    </source>
</evidence>
<dbReference type="Pfam" id="PF07794">
    <property type="entry name" value="DUF1633"/>
    <property type="match status" value="1"/>
</dbReference>
<name>A0ABQ7EM50_BRACR</name>
<comment type="caution">
    <text evidence="3">The sequence shown here is derived from an EMBL/GenBank/DDBJ whole genome shotgun (WGS) entry which is preliminary data.</text>
</comment>
<dbReference type="EMBL" id="QGKV02000299">
    <property type="protein sequence ID" value="KAF3598064.1"/>
    <property type="molecule type" value="Genomic_DNA"/>
</dbReference>
<sequence>MPSKLNFLKTAKLRRPGYCGAYMSHFEDDSLSFPLPRFLLEALVELKMAFTQMAPNFFRYFLASWVRAQEEGLEFGLRELKQLFAIKRNNGFPGTMILAPRSGRVIIEGIPNKDDRWREKFFVFKVNPASVGAFDFERIPREWSDDIEPFGPAPMTPELCGLMATLRRGSPRWLAFTHDRIRTAYALPPGVNRATHVALVAPVQPKKGRGNKRNKEKEVLLDRPDESSEVGSLERAQKVQRGPVLRSRSQVQSSGLLARLVSIAIPTGGTRKASDNSASSAGDRALTDEVDSLTHRRRRRVLEEINTVTSGSSSSGLPPLLRVSGEGTSWINPGVCLSSVPEASSWAFSYDNEIPILENPDSLAAIRRKIRAEGCELPSLERMRERDAYVRMAVANAKAMEASNEYAALMEGRLANFPSKEEIAGHLLTIQQLRGELEVAREAERQREAEIEESKRKLAAAEAEKVAIQSDLDSMKEKHRREIEGRDRQARKDRHLARLSLAREYDGVLAVVKNKLEQKKKETAAEIRLQEVGARIEALTEYNEGGFELEAELERLKDLEISLEVDYGLASVSDPSLSRLDLPEISGDSVNQD</sequence>
<feature type="region of interest" description="Disordered" evidence="2">
    <location>
        <begin position="574"/>
        <end position="593"/>
    </location>
</feature>
<dbReference type="Proteomes" id="UP000266723">
    <property type="component" value="Unassembled WGS sequence"/>
</dbReference>
<dbReference type="InterPro" id="IPR012436">
    <property type="entry name" value="DUF1633"/>
</dbReference>
<feature type="coiled-coil region" evidence="1">
    <location>
        <begin position="430"/>
        <end position="478"/>
    </location>
</feature>
<evidence type="ECO:0000313" key="3">
    <source>
        <dbReference type="EMBL" id="KAF3598064.1"/>
    </source>
</evidence>
<gene>
    <name evidence="3" type="ORF">DY000_02020456</name>
</gene>
<keyword evidence="1" id="KW-0175">Coiled coil</keyword>
<proteinExistence type="predicted"/>
<keyword evidence="4" id="KW-1185">Reference proteome</keyword>